<dbReference type="NCBIfam" id="TIGR00278">
    <property type="entry name" value="membrane protein insertion efficiency factor YidD"/>
    <property type="match status" value="1"/>
</dbReference>
<name>A0A382UFX0_9ZZZZ</name>
<gene>
    <name evidence="1" type="ORF">METZ01_LOCUS385801</name>
</gene>
<dbReference type="AlphaFoldDB" id="A0A382UFX0"/>
<dbReference type="Pfam" id="PF01809">
    <property type="entry name" value="YidD"/>
    <property type="match status" value="1"/>
</dbReference>
<organism evidence="1">
    <name type="scientific">marine metagenome</name>
    <dbReference type="NCBI Taxonomy" id="408172"/>
    <lineage>
        <taxon>unclassified sequences</taxon>
        <taxon>metagenomes</taxon>
        <taxon>ecological metagenomes</taxon>
    </lineage>
</organism>
<protein>
    <recommendedName>
        <fullName evidence="2">Membrane protein insertion efficiency factor YidD</fullName>
    </recommendedName>
</protein>
<accession>A0A382UFX0</accession>
<dbReference type="SMART" id="SM01234">
    <property type="entry name" value="Haemolytic"/>
    <property type="match status" value="1"/>
</dbReference>
<dbReference type="PANTHER" id="PTHR33383:SF1">
    <property type="entry name" value="MEMBRANE PROTEIN INSERTION EFFICIENCY FACTOR-RELATED"/>
    <property type="match status" value="1"/>
</dbReference>
<sequence length="78" mass="8742">MQTRNLIITLLRAYRYCIGPLFPPSCRYWPSCSTYAIEAVEKHGAARGLWLSTKRLGRCHPWHPGGIDTVPDAESGPT</sequence>
<dbReference type="EMBL" id="UINC01143807">
    <property type="protein sequence ID" value="SVD32947.1"/>
    <property type="molecule type" value="Genomic_DNA"/>
</dbReference>
<dbReference type="HAMAP" id="MF_00386">
    <property type="entry name" value="UPF0161_YidD"/>
    <property type="match status" value="1"/>
</dbReference>
<dbReference type="InterPro" id="IPR002696">
    <property type="entry name" value="Membr_insert_effic_factor_YidD"/>
</dbReference>
<dbReference type="PANTHER" id="PTHR33383">
    <property type="entry name" value="MEMBRANE PROTEIN INSERTION EFFICIENCY FACTOR-RELATED"/>
    <property type="match status" value="1"/>
</dbReference>
<evidence type="ECO:0000313" key="1">
    <source>
        <dbReference type="EMBL" id="SVD32947.1"/>
    </source>
</evidence>
<evidence type="ECO:0008006" key="2">
    <source>
        <dbReference type="Google" id="ProtNLM"/>
    </source>
</evidence>
<reference evidence="1" key="1">
    <citation type="submission" date="2018-05" db="EMBL/GenBank/DDBJ databases">
        <authorList>
            <person name="Lanie J.A."/>
            <person name="Ng W.-L."/>
            <person name="Kazmierczak K.M."/>
            <person name="Andrzejewski T.M."/>
            <person name="Davidsen T.M."/>
            <person name="Wayne K.J."/>
            <person name="Tettelin H."/>
            <person name="Glass J.I."/>
            <person name="Rusch D."/>
            <person name="Podicherti R."/>
            <person name="Tsui H.-C.T."/>
            <person name="Winkler M.E."/>
        </authorList>
    </citation>
    <scope>NUCLEOTIDE SEQUENCE</scope>
</reference>
<proteinExistence type="inferred from homology"/>